<dbReference type="AlphaFoldDB" id="A0A8D2DHT3"/>
<organism evidence="1 2">
    <name type="scientific">Sciurus vulgaris</name>
    <name type="common">Eurasian red squirrel</name>
    <dbReference type="NCBI Taxonomy" id="55149"/>
    <lineage>
        <taxon>Eukaryota</taxon>
        <taxon>Metazoa</taxon>
        <taxon>Chordata</taxon>
        <taxon>Craniata</taxon>
        <taxon>Vertebrata</taxon>
        <taxon>Euteleostomi</taxon>
        <taxon>Mammalia</taxon>
        <taxon>Eutheria</taxon>
        <taxon>Euarchontoglires</taxon>
        <taxon>Glires</taxon>
        <taxon>Rodentia</taxon>
        <taxon>Sciuromorpha</taxon>
        <taxon>Sciuridae</taxon>
        <taxon>Sciurinae</taxon>
        <taxon>Sciurini</taxon>
        <taxon>Sciurus</taxon>
    </lineage>
</organism>
<dbReference type="Ensembl" id="ENSSVLT00005027255.1">
    <property type="protein sequence ID" value="ENSSVLP00005024516.1"/>
    <property type="gene ID" value="ENSSVLG00005019345.1"/>
</dbReference>
<keyword evidence="2" id="KW-1185">Reference proteome</keyword>
<accession>A0A8D2DHT3</accession>
<proteinExistence type="predicted"/>
<reference evidence="1" key="2">
    <citation type="submission" date="2025-09" db="UniProtKB">
        <authorList>
            <consortium name="Ensembl"/>
        </authorList>
    </citation>
    <scope>IDENTIFICATION</scope>
</reference>
<protein>
    <submittedName>
        <fullName evidence="1">Uncharacterized protein</fullName>
    </submittedName>
</protein>
<name>A0A8D2DHT3_SCIVU</name>
<evidence type="ECO:0000313" key="1">
    <source>
        <dbReference type="Ensembl" id="ENSSVLP00005024516.1"/>
    </source>
</evidence>
<reference evidence="1" key="1">
    <citation type="submission" date="2025-08" db="UniProtKB">
        <authorList>
            <consortium name="Ensembl"/>
        </authorList>
    </citation>
    <scope>IDENTIFICATION</scope>
</reference>
<dbReference type="GeneTree" id="ENSGT00960000186917"/>
<evidence type="ECO:0000313" key="2">
    <source>
        <dbReference type="Proteomes" id="UP000694564"/>
    </source>
</evidence>
<dbReference type="Proteomes" id="UP000694564">
    <property type="component" value="Chromosome 6"/>
</dbReference>
<sequence>MEAGEGKELLLKQRKHHTWNHFPNRTCSGFRCRKQSPKLHNQPQFLLSSY</sequence>